<evidence type="ECO:0000256" key="3">
    <source>
        <dbReference type="ARBA" id="ARBA00023163"/>
    </source>
</evidence>
<dbReference type="RefSeq" id="WP_192151269.1">
    <property type="nucleotide sequence ID" value="NZ_JACYXI010000031.1"/>
</dbReference>
<dbReference type="SUPFAM" id="SSF52172">
    <property type="entry name" value="CheY-like"/>
    <property type="match status" value="1"/>
</dbReference>
<dbReference type="EMBL" id="JACYXI010000031">
    <property type="protein sequence ID" value="MBD8894368.1"/>
    <property type="molecule type" value="Genomic_DNA"/>
</dbReference>
<reference evidence="7 8" key="2">
    <citation type="journal article" date="2021" name="Int. J. Syst. Evol. Microbiol.">
        <title>Roseibium litorale sp. nov., isolated from a tidal flat sediment and proposal for the reclassification of Labrenzia polysiphoniae as Roseibium polysiphoniae comb. nov.</title>
        <authorList>
            <person name="Liu Y."/>
            <person name="Pei T."/>
            <person name="Du J."/>
            <person name="Chao M."/>
            <person name="Deng M.R."/>
            <person name="Zhu H."/>
        </authorList>
    </citation>
    <scope>NUCLEOTIDE SEQUENCE [LARGE SCALE GENOMIC DNA]</scope>
    <source>
        <strain evidence="7 8">4C16A</strain>
    </source>
</reference>
<feature type="modified residue" description="4-aspartylphosphate" evidence="4">
    <location>
        <position position="65"/>
    </location>
</feature>
<evidence type="ECO:0000256" key="2">
    <source>
        <dbReference type="ARBA" id="ARBA00023015"/>
    </source>
</evidence>
<dbReference type="PANTHER" id="PTHR44591:SF3">
    <property type="entry name" value="RESPONSE REGULATORY DOMAIN-CONTAINING PROTEIN"/>
    <property type="match status" value="1"/>
</dbReference>
<dbReference type="InterPro" id="IPR011006">
    <property type="entry name" value="CheY-like_superfamily"/>
</dbReference>
<dbReference type="PANTHER" id="PTHR44591">
    <property type="entry name" value="STRESS RESPONSE REGULATOR PROTEIN 1"/>
    <property type="match status" value="1"/>
</dbReference>
<feature type="domain" description="Response regulatory" evidence="6">
    <location>
        <begin position="15"/>
        <end position="134"/>
    </location>
</feature>
<feature type="compositionally biased region" description="Basic and acidic residues" evidence="5">
    <location>
        <begin position="235"/>
        <end position="253"/>
    </location>
</feature>
<protein>
    <submittedName>
        <fullName evidence="7">Response regulator</fullName>
    </submittedName>
</protein>
<evidence type="ECO:0000256" key="5">
    <source>
        <dbReference type="SAM" id="MobiDB-lite"/>
    </source>
</evidence>
<name>A0ABR9CU14_9HYPH</name>
<evidence type="ECO:0000256" key="4">
    <source>
        <dbReference type="PROSITE-ProRule" id="PRU00169"/>
    </source>
</evidence>
<dbReference type="CDD" id="cd00156">
    <property type="entry name" value="REC"/>
    <property type="match status" value="1"/>
</dbReference>
<dbReference type="Gene3D" id="3.40.50.2300">
    <property type="match status" value="1"/>
</dbReference>
<feature type="region of interest" description="Disordered" evidence="5">
    <location>
        <begin position="235"/>
        <end position="274"/>
    </location>
</feature>
<evidence type="ECO:0000259" key="6">
    <source>
        <dbReference type="PROSITE" id="PS50110"/>
    </source>
</evidence>
<evidence type="ECO:0000313" key="7">
    <source>
        <dbReference type="EMBL" id="MBD8894368.1"/>
    </source>
</evidence>
<dbReference type="InterPro" id="IPR001789">
    <property type="entry name" value="Sig_transdc_resp-reg_receiver"/>
</dbReference>
<dbReference type="InterPro" id="IPR050595">
    <property type="entry name" value="Bact_response_regulator"/>
</dbReference>
<dbReference type="Proteomes" id="UP000632063">
    <property type="component" value="Unassembled WGS sequence"/>
</dbReference>
<keyword evidence="1 4" id="KW-0597">Phosphoprotein</keyword>
<reference evidence="8" key="1">
    <citation type="submission" date="2020-09" db="EMBL/GenBank/DDBJ databases">
        <title>The genome sequence of strain Labrenzia suaedae 4C16A.</title>
        <authorList>
            <person name="Liu Y."/>
        </authorList>
    </citation>
    <scope>NUCLEOTIDE SEQUENCE [LARGE SCALE GENOMIC DNA]</scope>
    <source>
        <strain evidence="8">4C16A</strain>
    </source>
</reference>
<feature type="compositionally biased region" description="Polar residues" evidence="5">
    <location>
        <begin position="259"/>
        <end position="274"/>
    </location>
</feature>
<evidence type="ECO:0000313" key="8">
    <source>
        <dbReference type="Proteomes" id="UP000632063"/>
    </source>
</evidence>
<dbReference type="Pfam" id="PF00072">
    <property type="entry name" value="Response_reg"/>
    <property type="match status" value="1"/>
</dbReference>
<evidence type="ECO:0000256" key="1">
    <source>
        <dbReference type="ARBA" id="ARBA00022553"/>
    </source>
</evidence>
<sequence length="274" mass="30523">MKNHAAYGLEMEDLDVVVVEDSRPMQTIIRSILLSFKVARVRAFDSVDEALQSMLAEPPNVILTDWRMEPASGYQLLRLVRHRHMDPLCYVPILFITAHGTRALVDRALRAGAHHLLVKPLSPSTLYSRLRWLLRDDRVMALENSGFYNILGVSKLLDQAAEKIQTLENARSYHQQAIRKLAAVQEAVEKEFERPAGDGQDVMIPETPFVHGNAKQLQEEAETVAAEARSVEKMGIKLSGKAEKPAAKPEKKLAPASAYASTHRPSGSRAPSSR</sequence>
<dbReference type="PROSITE" id="PS50110">
    <property type="entry name" value="RESPONSE_REGULATORY"/>
    <property type="match status" value="1"/>
</dbReference>
<keyword evidence="8" id="KW-1185">Reference proteome</keyword>
<keyword evidence="2" id="KW-0805">Transcription regulation</keyword>
<gene>
    <name evidence="7" type="ORF">IG616_22735</name>
</gene>
<keyword evidence="3" id="KW-0804">Transcription</keyword>
<proteinExistence type="predicted"/>
<organism evidence="7 8">
    <name type="scientific">Roseibium litorale</name>
    <dbReference type="NCBI Taxonomy" id="2803841"/>
    <lineage>
        <taxon>Bacteria</taxon>
        <taxon>Pseudomonadati</taxon>
        <taxon>Pseudomonadota</taxon>
        <taxon>Alphaproteobacteria</taxon>
        <taxon>Hyphomicrobiales</taxon>
        <taxon>Stappiaceae</taxon>
        <taxon>Roseibium</taxon>
    </lineage>
</organism>
<dbReference type="SMART" id="SM00448">
    <property type="entry name" value="REC"/>
    <property type="match status" value="1"/>
</dbReference>
<comment type="caution">
    <text evidence="7">The sequence shown here is derived from an EMBL/GenBank/DDBJ whole genome shotgun (WGS) entry which is preliminary data.</text>
</comment>
<accession>A0ABR9CU14</accession>